<feature type="region of interest" description="Disordered" evidence="2">
    <location>
        <begin position="579"/>
        <end position="623"/>
    </location>
</feature>
<evidence type="ECO:0000259" key="4">
    <source>
        <dbReference type="PROSITE" id="PS50018"/>
    </source>
</evidence>
<feature type="compositionally biased region" description="Acidic residues" evidence="2">
    <location>
        <begin position="84"/>
        <end position="111"/>
    </location>
</feature>
<dbReference type="CDD" id="cd00030">
    <property type="entry name" value="C2"/>
    <property type="match status" value="1"/>
</dbReference>
<dbReference type="PANTHER" id="PTHR10194">
    <property type="entry name" value="RAS GTPASE-ACTIVATING PROTEINS"/>
    <property type="match status" value="1"/>
</dbReference>
<keyword evidence="6" id="KW-1185">Reference proteome</keyword>
<evidence type="ECO:0000256" key="2">
    <source>
        <dbReference type="SAM" id="MobiDB-lite"/>
    </source>
</evidence>
<feature type="region of interest" description="Disordered" evidence="2">
    <location>
        <begin position="369"/>
        <end position="399"/>
    </location>
</feature>
<dbReference type="Gene3D" id="1.10.506.10">
    <property type="entry name" value="GTPase Activation - p120gap, domain 1"/>
    <property type="match status" value="2"/>
</dbReference>
<name>A0A0C9MZZ4_9FUNG</name>
<dbReference type="InterPro" id="IPR000008">
    <property type="entry name" value="C2_dom"/>
</dbReference>
<dbReference type="SMART" id="SM00239">
    <property type="entry name" value="C2"/>
    <property type="match status" value="1"/>
</dbReference>
<feature type="compositionally biased region" description="Basic and acidic residues" evidence="2">
    <location>
        <begin position="513"/>
        <end position="526"/>
    </location>
</feature>
<dbReference type="Pfam" id="PF00168">
    <property type="entry name" value="C2"/>
    <property type="match status" value="1"/>
</dbReference>
<sequence length="1362" mass="154259">MDQQSRSSSVPLIHLEDDDDANLQDDLMSAARLPRSSFSLSSIQPVISRPNSPQMPLLWHNNTEQVPLNDTDITSSSSSSSSSDLDDSEYDMNTDNEDDDDDTISASSDDETSIAIPGRKTLMASKIHQLNAPVMDLSSDILYEDIWIDSPVFHDYLSSLETWLYHYLTWLEKVEQCRQLEIGEFRAVKVIYKAIALLYDQTKLMLNEPFYTTAECNNLNWPNDTRSLDEDEIWDNEDIRSVLPFLREHGSKIKETLTHFEGTVTAYRLKHVQLSNSYCAAQKLKASQANSKSLDEISTSLYVAKRSLCKVLLEYIYALNNLIRSTRNLVNDKLSPLFEGLQSDKHRNLKTLEELVLISTDFVYDVNSKKSTSNTSFTSSNNSSEDTRPVSPSPVSRSSFEDYHELNNERLSYYIQEKLASYYTCLKNSLKPPPNENLIKARPSSPTSLIPFTFLNKPRVVQRYNSLDSLLSTNPHSLMPTVNHITAKGYLLLKKKGNGVSSNCTNGMSSAAHSKDSVNQHGGGKWDRTASVYASETDKRDFVIQIASQGTSNIMSLQAETAIDFSTWLQALRSWNPQQVKTSSGNTRKISQHTSSSAASGNKRVVTHPRYSSTGTTGSSNRTFLTKKSSFSAGQTLQMDLPYSKKGNSIDILAPSNHRTSPTNFVNNGENNNGELLFGYPIPVTECPINCCSTTGTVSHAKLQMTGLFRIHTALRTTQAHYAYFMCHYSKMDDNSFFHRPIQLSTLAPQDIYPFSDSIDHMRYCIVIRPLPSETYHLMTCSKVQRDAWLVHLKNCTNNTTMSIPNSVSTCRNIFSLTVRIAEARKFQVSHKDSIHSELYCDIVIDNEIRGLTGSLKKTSTLFWREEFLFSDISRMRHGVTITIYSRSSKNDRETVYGTVFLPVSQIDPSNSIHEEWYEVRKESRNRAFASLTSLGSSHGSMGQLRVGLLLEEHQVFSLDVYQPLMDVLTEFRHDIIYDMARKTSDVQGLARNLLRIYEGMGLTLTWIKSLIDYEVSSLSSDDVNILFRGNSFFTKVIDNYMKMSGKEFLEEALQFTIQKICKFSLHIEVESSRLSNSTAENTMANCSELFSHVRSIWSGIQRAKTKCPIELRRIFGHLQSAIVKKFDLGKETLDRHHQVASGFIFLRWICPAIISPKQFGLVQDHPDTKTCRTLTLIAKCLMTLASHSTIEQNAKEPWMVRLNEFVQNNTHHFMNFINFVSVDDDDLVDKNEGILLLRHKQEEIIAPYFIDLALELSQFTAWCSQECNVINTITRTCKSIVGLQRNPSRRTHQQLKEATNAVVHAATAHVINAEEIMLQQQRRKTRPQPWQYGDDYLAANASNGGNKDEVLNIVVRSSSVE</sequence>
<dbReference type="EMBL" id="DF836469">
    <property type="protein sequence ID" value="GAN07878.1"/>
    <property type="molecule type" value="Genomic_DNA"/>
</dbReference>
<dbReference type="SUPFAM" id="SSF49562">
    <property type="entry name" value="C2 domain (Calcium/lipid-binding domain, CaLB)"/>
    <property type="match status" value="1"/>
</dbReference>
<evidence type="ECO:0000313" key="6">
    <source>
        <dbReference type="Proteomes" id="UP000053815"/>
    </source>
</evidence>
<dbReference type="InterPro" id="IPR039360">
    <property type="entry name" value="Ras_GTPase"/>
</dbReference>
<dbReference type="PROSITE" id="PS50004">
    <property type="entry name" value="C2"/>
    <property type="match status" value="1"/>
</dbReference>
<feature type="compositionally biased region" description="Low complexity" evidence="2">
    <location>
        <begin position="369"/>
        <end position="398"/>
    </location>
</feature>
<dbReference type="OrthoDB" id="775356at2759"/>
<feature type="domain" description="C2" evidence="3">
    <location>
        <begin position="796"/>
        <end position="918"/>
    </location>
</feature>
<dbReference type="InterPro" id="IPR001936">
    <property type="entry name" value="RasGAP_dom"/>
</dbReference>
<evidence type="ECO:0000256" key="1">
    <source>
        <dbReference type="ARBA" id="ARBA00022468"/>
    </source>
</evidence>
<dbReference type="SMART" id="SM00323">
    <property type="entry name" value="RasGAP"/>
    <property type="match status" value="1"/>
</dbReference>
<keyword evidence="1" id="KW-0343">GTPase activation</keyword>
<gene>
    <name evidence="5" type="ORF">MAM1_0180c07382</name>
</gene>
<dbReference type="PROSITE" id="PS50018">
    <property type="entry name" value="RAS_GTPASE_ACTIV_2"/>
    <property type="match status" value="1"/>
</dbReference>
<dbReference type="Pfam" id="PF00616">
    <property type="entry name" value="RasGAP"/>
    <property type="match status" value="1"/>
</dbReference>
<dbReference type="InterPro" id="IPR035892">
    <property type="entry name" value="C2_domain_sf"/>
</dbReference>
<proteinExistence type="predicted"/>
<dbReference type="PANTHER" id="PTHR10194:SF60">
    <property type="entry name" value="RAS GTPASE-ACTIVATING PROTEIN RASKOL"/>
    <property type="match status" value="1"/>
</dbReference>
<feature type="compositionally biased region" description="Polar residues" evidence="2">
    <location>
        <begin position="579"/>
        <end position="600"/>
    </location>
</feature>
<feature type="region of interest" description="Disordered" evidence="2">
    <location>
        <begin position="504"/>
        <end position="526"/>
    </location>
</feature>
<evidence type="ECO:0000313" key="5">
    <source>
        <dbReference type="EMBL" id="GAN07878.1"/>
    </source>
</evidence>
<evidence type="ECO:0000259" key="3">
    <source>
        <dbReference type="PROSITE" id="PS50004"/>
    </source>
</evidence>
<accession>A0A0C9MZZ4</accession>
<dbReference type="InterPro" id="IPR008936">
    <property type="entry name" value="Rho_GTPase_activation_prot"/>
</dbReference>
<dbReference type="GO" id="GO:0005096">
    <property type="term" value="F:GTPase activator activity"/>
    <property type="evidence" value="ECO:0007669"/>
    <property type="project" value="UniProtKB-KW"/>
</dbReference>
<feature type="region of interest" description="Disordered" evidence="2">
    <location>
        <begin position="1"/>
        <end position="111"/>
    </location>
</feature>
<feature type="domain" description="Ras-GAP" evidence="4">
    <location>
        <begin position="986"/>
        <end position="1187"/>
    </location>
</feature>
<reference evidence="5" key="1">
    <citation type="submission" date="2014-09" db="EMBL/GenBank/DDBJ databases">
        <title>Draft genome sequence of an oleaginous Mucoromycotina fungus Mucor ambiguus NBRC6742.</title>
        <authorList>
            <person name="Takeda I."/>
            <person name="Yamane N."/>
            <person name="Morita T."/>
            <person name="Tamano K."/>
            <person name="Machida M."/>
            <person name="Baker S."/>
            <person name="Koike H."/>
        </authorList>
    </citation>
    <scope>NUCLEOTIDE SEQUENCE</scope>
    <source>
        <strain evidence="5">NBRC 6742</strain>
    </source>
</reference>
<dbReference type="Proteomes" id="UP000053815">
    <property type="component" value="Unassembled WGS sequence"/>
</dbReference>
<protein>
    <submittedName>
        <fullName evidence="5">Uncharacterized protein</fullName>
    </submittedName>
</protein>
<dbReference type="STRING" id="91626.A0A0C9MZZ4"/>
<feature type="compositionally biased region" description="Polar residues" evidence="2">
    <location>
        <begin position="1"/>
        <end position="10"/>
    </location>
</feature>
<dbReference type="SUPFAM" id="SSF48350">
    <property type="entry name" value="GTPase activation domain, GAP"/>
    <property type="match status" value="1"/>
</dbReference>
<dbReference type="Gene3D" id="2.60.40.150">
    <property type="entry name" value="C2 domain"/>
    <property type="match status" value="1"/>
</dbReference>
<organism evidence="5">
    <name type="scientific">Mucor ambiguus</name>
    <dbReference type="NCBI Taxonomy" id="91626"/>
    <lineage>
        <taxon>Eukaryota</taxon>
        <taxon>Fungi</taxon>
        <taxon>Fungi incertae sedis</taxon>
        <taxon>Mucoromycota</taxon>
        <taxon>Mucoromycotina</taxon>
        <taxon>Mucoromycetes</taxon>
        <taxon>Mucorales</taxon>
        <taxon>Mucorineae</taxon>
        <taxon>Mucoraceae</taxon>
        <taxon>Mucor</taxon>
    </lineage>
</organism>
<feature type="compositionally biased region" description="Polar residues" evidence="2">
    <location>
        <begin position="36"/>
        <end position="74"/>
    </location>
</feature>